<gene>
    <name evidence="2" type="ORF">JK361_31840</name>
</gene>
<keyword evidence="3" id="KW-1185">Reference proteome</keyword>
<dbReference type="Proteomes" id="UP000621386">
    <property type="component" value="Unassembled WGS sequence"/>
</dbReference>
<reference evidence="2 3" key="1">
    <citation type="submission" date="2021-01" db="EMBL/GenBank/DDBJ databases">
        <title>WGS of actinomycetes isolated from Thailand.</title>
        <authorList>
            <person name="Thawai C."/>
        </authorList>
    </citation>
    <scope>NUCLEOTIDE SEQUENCE [LARGE SCALE GENOMIC DNA]</scope>
    <source>
        <strain evidence="2 3">CH5-8</strain>
    </source>
</reference>
<sequence>MTTRVTGVRGRIHGFGPRLEHAPADVVREADRDGGTGRGEEPAEAEEPGEAEGRRPWGRAAGGGVFGAAAGVTGVS</sequence>
<proteinExistence type="predicted"/>
<feature type="compositionally biased region" description="Basic and acidic residues" evidence="1">
    <location>
        <begin position="18"/>
        <end position="41"/>
    </location>
</feature>
<dbReference type="RefSeq" id="WP_201825107.1">
    <property type="nucleotide sequence ID" value="NZ_JAERRH010000017.1"/>
</dbReference>
<dbReference type="EMBL" id="JAERRH010000017">
    <property type="protein sequence ID" value="MBL1109127.1"/>
    <property type="molecule type" value="Genomic_DNA"/>
</dbReference>
<feature type="region of interest" description="Disordered" evidence="1">
    <location>
        <begin position="1"/>
        <end position="76"/>
    </location>
</feature>
<evidence type="ECO:0000313" key="2">
    <source>
        <dbReference type="EMBL" id="MBL1109127.1"/>
    </source>
</evidence>
<organism evidence="2 3">
    <name type="scientific">Streptomyces musisoli</name>
    <dbReference type="NCBI Taxonomy" id="2802280"/>
    <lineage>
        <taxon>Bacteria</taxon>
        <taxon>Bacillati</taxon>
        <taxon>Actinomycetota</taxon>
        <taxon>Actinomycetes</taxon>
        <taxon>Kitasatosporales</taxon>
        <taxon>Streptomycetaceae</taxon>
        <taxon>Streptomyces</taxon>
    </lineage>
</organism>
<evidence type="ECO:0000256" key="1">
    <source>
        <dbReference type="SAM" id="MobiDB-lite"/>
    </source>
</evidence>
<protein>
    <submittedName>
        <fullName evidence="2">Uncharacterized protein</fullName>
    </submittedName>
</protein>
<name>A0ABS1P9S6_9ACTN</name>
<comment type="caution">
    <text evidence="2">The sequence shown here is derived from an EMBL/GenBank/DDBJ whole genome shotgun (WGS) entry which is preliminary data.</text>
</comment>
<evidence type="ECO:0000313" key="3">
    <source>
        <dbReference type="Proteomes" id="UP000621386"/>
    </source>
</evidence>
<accession>A0ABS1P9S6</accession>
<feature type="compositionally biased region" description="Low complexity" evidence="1">
    <location>
        <begin position="67"/>
        <end position="76"/>
    </location>
</feature>